<feature type="transmembrane region" description="Helical" evidence="1">
    <location>
        <begin position="666"/>
        <end position="690"/>
    </location>
</feature>
<dbReference type="Pfam" id="PF07690">
    <property type="entry name" value="MFS_1"/>
    <property type="match status" value="2"/>
</dbReference>
<feature type="transmembrane region" description="Helical" evidence="1">
    <location>
        <begin position="523"/>
        <end position="544"/>
    </location>
</feature>
<dbReference type="PANTHER" id="PTHR11360">
    <property type="entry name" value="MONOCARBOXYLATE TRANSPORTER"/>
    <property type="match status" value="1"/>
</dbReference>
<evidence type="ECO:0000313" key="2">
    <source>
        <dbReference type="EMBL" id="CAG9764127.1"/>
    </source>
</evidence>
<feature type="transmembrane region" description="Helical" evidence="1">
    <location>
        <begin position="342"/>
        <end position="366"/>
    </location>
</feature>
<accession>A0A9N9QGP0</accession>
<dbReference type="GO" id="GO:0008028">
    <property type="term" value="F:monocarboxylic acid transmembrane transporter activity"/>
    <property type="evidence" value="ECO:0007669"/>
    <property type="project" value="TreeGrafter"/>
</dbReference>
<feature type="transmembrane region" description="Helical" evidence="1">
    <location>
        <begin position="91"/>
        <end position="109"/>
    </location>
</feature>
<dbReference type="InterPro" id="IPR050327">
    <property type="entry name" value="Proton-linked_MCT"/>
</dbReference>
<dbReference type="AlphaFoldDB" id="A0A9N9QGP0"/>
<dbReference type="InterPro" id="IPR036259">
    <property type="entry name" value="MFS_trans_sf"/>
</dbReference>
<feature type="transmembrane region" description="Helical" evidence="1">
    <location>
        <begin position="465"/>
        <end position="484"/>
    </location>
</feature>
<feature type="transmembrane region" description="Helical" evidence="1">
    <location>
        <begin position="147"/>
        <end position="169"/>
    </location>
</feature>
<name>A0A9N9QGP0_9CUCU</name>
<evidence type="ECO:0000256" key="1">
    <source>
        <dbReference type="SAM" id="Phobius"/>
    </source>
</evidence>
<sequence>MGEESEINEENFDLKAPDGGWGYVIVAANVIMFSVTIVPLAAFGLIYGDFLRNLGDETTGTAMSNGLFNTINSFTGLLASGLLSRYTCRKVAFLGATFFVGGAILLVFSKNLYHIFISFGVLQGIGFGLLLPAFMSAFNSYFDKKMNVMMSICQAVTVAFSIAVPPMAAWSMNTFGLSGTLIGLAILNLFLLPAVFALQPVEYHMKKVYRQTINSTVIPLEDLDEPKKSISKTQIEPLMLQNKHIAISQISLNSKPGMSIVTLGSTSVLNLSGIKDKNLLKQKTEEDSIWQSFLKSMDLSLLKNLKYLNIAIGLSICFTGDIVFVSIIPLMLGNVGFTTQDIAQMMAVFFCSDLISRILLTFITCVVTFRNRFLVLFATLFIAIARTVFVCYDSYMWKLVILGILGFLRCFVLTPMALVLSDEYPDRFSSAFSLFMAVTGVINLIIGPLIRIVANVLLNKYSFRVVALLGSTLNFGGAIATVYASSLSQVILTYSLFQGIGSGLLLPASISTLNAYFDKKMALMTSLSSTIMVIGYISAPHIIYWTLDLYGCRGTLLLLAGLSAFCFPASMALYPVKDLEKVKIEDENGHVVTIPIDEEQDHFALEPLVINKDSLENSNETVIHRMSSVIDEKKGVASCEIKRKEDSFWQSLIHSMDLQLLADPKYLNIATGLSLSFLADVAFFPILPALMTEFGFGSSEVALMISVFFAADLAARITLSVISAFFQVNSLMMVFVASGLSAILRIGKLIVDTMGYQKKKTTIRATR</sequence>
<feature type="transmembrane region" description="Helical" evidence="1">
    <location>
        <begin position="115"/>
        <end position="135"/>
    </location>
</feature>
<reference evidence="2" key="1">
    <citation type="submission" date="2022-01" db="EMBL/GenBank/DDBJ databases">
        <authorList>
            <person name="King R."/>
        </authorList>
    </citation>
    <scope>NUCLEOTIDE SEQUENCE</scope>
</reference>
<dbReference type="SUPFAM" id="SSF103473">
    <property type="entry name" value="MFS general substrate transporter"/>
    <property type="match status" value="2"/>
</dbReference>
<feature type="transmembrane region" description="Helical" evidence="1">
    <location>
        <begin position="21"/>
        <end position="47"/>
    </location>
</feature>
<dbReference type="InterPro" id="IPR011701">
    <property type="entry name" value="MFS"/>
</dbReference>
<feature type="transmembrane region" description="Helical" evidence="1">
    <location>
        <begin position="432"/>
        <end position="453"/>
    </location>
</feature>
<dbReference type="OrthoDB" id="6499973at2759"/>
<keyword evidence="3" id="KW-1185">Reference proteome</keyword>
<feature type="transmembrane region" description="Helical" evidence="1">
    <location>
        <begin position="373"/>
        <end position="389"/>
    </location>
</feature>
<proteinExistence type="predicted"/>
<feature type="transmembrane region" description="Helical" evidence="1">
    <location>
        <begin position="67"/>
        <end position="84"/>
    </location>
</feature>
<dbReference type="PANTHER" id="PTHR11360:SF309">
    <property type="entry name" value="MONOCARBOXYLATE TRANSPORTER 7-LIKE PROTEIN"/>
    <property type="match status" value="1"/>
</dbReference>
<feature type="transmembrane region" description="Helical" evidence="1">
    <location>
        <begin position="175"/>
        <end position="198"/>
    </location>
</feature>
<feature type="transmembrane region" description="Helical" evidence="1">
    <location>
        <begin position="395"/>
        <end position="420"/>
    </location>
</feature>
<feature type="transmembrane region" description="Helical" evidence="1">
    <location>
        <begin position="732"/>
        <end position="751"/>
    </location>
</feature>
<keyword evidence="1" id="KW-1133">Transmembrane helix</keyword>
<evidence type="ECO:0000313" key="3">
    <source>
        <dbReference type="Proteomes" id="UP001152799"/>
    </source>
</evidence>
<organism evidence="2 3">
    <name type="scientific">Ceutorhynchus assimilis</name>
    <name type="common">cabbage seed weevil</name>
    <dbReference type="NCBI Taxonomy" id="467358"/>
    <lineage>
        <taxon>Eukaryota</taxon>
        <taxon>Metazoa</taxon>
        <taxon>Ecdysozoa</taxon>
        <taxon>Arthropoda</taxon>
        <taxon>Hexapoda</taxon>
        <taxon>Insecta</taxon>
        <taxon>Pterygota</taxon>
        <taxon>Neoptera</taxon>
        <taxon>Endopterygota</taxon>
        <taxon>Coleoptera</taxon>
        <taxon>Polyphaga</taxon>
        <taxon>Cucujiformia</taxon>
        <taxon>Curculionidae</taxon>
        <taxon>Ceutorhynchinae</taxon>
        <taxon>Ceutorhynchus</taxon>
    </lineage>
</organism>
<dbReference type="Proteomes" id="UP001152799">
    <property type="component" value="Chromosome 2"/>
</dbReference>
<keyword evidence="1" id="KW-0812">Transmembrane</keyword>
<keyword evidence="1" id="KW-0472">Membrane</keyword>
<gene>
    <name evidence="2" type="ORF">CEUTPL_LOCUS4772</name>
</gene>
<feature type="transmembrane region" description="Helical" evidence="1">
    <location>
        <begin position="307"/>
        <end position="330"/>
    </location>
</feature>
<dbReference type="EMBL" id="OU892278">
    <property type="protein sequence ID" value="CAG9764127.1"/>
    <property type="molecule type" value="Genomic_DNA"/>
</dbReference>
<dbReference type="Gene3D" id="1.20.1250.20">
    <property type="entry name" value="MFS general substrate transporter like domains"/>
    <property type="match status" value="2"/>
</dbReference>
<protein>
    <submittedName>
        <fullName evidence="2">Uncharacterized protein</fullName>
    </submittedName>
</protein>
<feature type="transmembrane region" description="Helical" evidence="1">
    <location>
        <begin position="556"/>
        <end position="576"/>
    </location>
</feature>